<dbReference type="SMART" id="SM00606">
    <property type="entry name" value="CBD_IV"/>
    <property type="match status" value="1"/>
</dbReference>
<dbReference type="SUPFAM" id="SSF49785">
    <property type="entry name" value="Galactose-binding domain-like"/>
    <property type="match status" value="1"/>
</dbReference>
<evidence type="ECO:0000313" key="4">
    <source>
        <dbReference type="EMBL" id="MFC7275364.1"/>
    </source>
</evidence>
<proteinExistence type="predicted"/>
<dbReference type="Pfam" id="PF03422">
    <property type="entry name" value="CBM_6"/>
    <property type="match status" value="1"/>
</dbReference>
<dbReference type="InterPro" id="IPR008979">
    <property type="entry name" value="Galactose-bd-like_sf"/>
</dbReference>
<evidence type="ECO:0000256" key="2">
    <source>
        <dbReference type="SAM" id="Phobius"/>
    </source>
</evidence>
<keyword evidence="1" id="KW-0732">Signal</keyword>
<dbReference type="InterPro" id="IPR006584">
    <property type="entry name" value="Cellulose-bd_IV"/>
</dbReference>
<keyword evidence="2" id="KW-0472">Membrane</keyword>
<dbReference type="Gene3D" id="2.60.120.260">
    <property type="entry name" value="Galactose-binding domain-like"/>
    <property type="match status" value="1"/>
</dbReference>
<gene>
    <name evidence="4" type="ORF">ACFQS1_15355</name>
</gene>
<evidence type="ECO:0000256" key="1">
    <source>
        <dbReference type="ARBA" id="ARBA00022729"/>
    </source>
</evidence>
<comment type="caution">
    <text evidence="4">The sequence shown here is derived from an EMBL/GenBank/DDBJ whole genome shotgun (WGS) entry which is preliminary data.</text>
</comment>
<dbReference type="EMBL" id="JBHTBJ010000009">
    <property type="protein sequence ID" value="MFC7275364.1"/>
    <property type="molecule type" value="Genomic_DNA"/>
</dbReference>
<evidence type="ECO:0000259" key="3">
    <source>
        <dbReference type="PROSITE" id="PS51175"/>
    </source>
</evidence>
<sequence>MVAPANPSVYRTRAYRNRQRALYALAAVGLVLVGYLIGRWQDTPAAPAASAALPAPASSAPATMAPAPTTAPPSPTVYERLQAETGALNGIQTQDTADEGGGQNAGWIADGDSIRFDDYDFGPVPATKVDVRVASAAEDGGRMDIRLDAPDATPIGTMRVTRTGDWQQWRTDEVTLTPVTGVHTVYLTFARDGDGEFLNVNWLRFRH</sequence>
<dbReference type="InterPro" id="IPR005084">
    <property type="entry name" value="CBM6"/>
</dbReference>
<keyword evidence="5" id="KW-1185">Reference proteome</keyword>
<feature type="transmembrane region" description="Helical" evidence="2">
    <location>
        <begin position="21"/>
        <end position="38"/>
    </location>
</feature>
<dbReference type="RefSeq" id="WP_378968377.1">
    <property type="nucleotide sequence ID" value="NZ_JBHTBJ010000009.1"/>
</dbReference>
<dbReference type="Proteomes" id="UP001596548">
    <property type="component" value="Unassembled WGS sequence"/>
</dbReference>
<reference evidence="5" key="1">
    <citation type="journal article" date="2019" name="Int. J. Syst. Evol. Microbiol.">
        <title>The Global Catalogue of Microorganisms (GCM) 10K type strain sequencing project: providing services to taxonomists for standard genome sequencing and annotation.</title>
        <authorList>
            <consortium name="The Broad Institute Genomics Platform"/>
            <consortium name="The Broad Institute Genome Sequencing Center for Infectious Disease"/>
            <person name="Wu L."/>
            <person name="Ma J."/>
        </authorList>
    </citation>
    <scope>NUCLEOTIDE SEQUENCE [LARGE SCALE GENOMIC DNA]</scope>
    <source>
        <strain evidence="5">XZYJT-10</strain>
    </source>
</reference>
<evidence type="ECO:0000313" key="5">
    <source>
        <dbReference type="Proteomes" id="UP001596548"/>
    </source>
</evidence>
<protein>
    <submittedName>
        <fullName evidence="4">Carbohydrate-binding protein</fullName>
    </submittedName>
</protein>
<feature type="domain" description="CBM6" evidence="3">
    <location>
        <begin position="76"/>
        <end position="206"/>
    </location>
</feature>
<keyword evidence="2" id="KW-0812">Transmembrane</keyword>
<accession>A0ABW2HQB4</accession>
<keyword evidence="2" id="KW-1133">Transmembrane helix</keyword>
<organism evidence="4 5">
    <name type="scientific">Paractinoplanes rhizophilus</name>
    <dbReference type="NCBI Taxonomy" id="1416877"/>
    <lineage>
        <taxon>Bacteria</taxon>
        <taxon>Bacillati</taxon>
        <taxon>Actinomycetota</taxon>
        <taxon>Actinomycetes</taxon>
        <taxon>Micromonosporales</taxon>
        <taxon>Micromonosporaceae</taxon>
        <taxon>Paractinoplanes</taxon>
    </lineage>
</organism>
<dbReference type="PROSITE" id="PS51175">
    <property type="entry name" value="CBM6"/>
    <property type="match status" value="1"/>
</dbReference>
<dbReference type="CDD" id="cd04084">
    <property type="entry name" value="CBM6_xylanase-like"/>
    <property type="match status" value="1"/>
</dbReference>
<name>A0ABW2HQB4_9ACTN</name>